<comment type="caution">
    <text evidence="18">The sequence shown here is derived from an EMBL/GenBank/DDBJ whole genome shotgun (WGS) entry which is preliminary data.</text>
</comment>
<protein>
    <recommendedName>
        <fullName evidence="7 14">Ribonuclease HII</fullName>
        <shortName evidence="14">RNase HII</shortName>
        <ecNumber evidence="6 14">3.1.26.4</ecNumber>
    </recommendedName>
</protein>
<dbReference type="Proteomes" id="UP001185015">
    <property type="component" value="Unassembled WGS sequence"/>
</dbReference>
<dbReference type="HAMAP" id="MF_00052_A">
    <property type="entry name" value="RNase_HII_A"/>
    <property type="match status" value="1"/>
</dbReference>
<dbReference type="InterPro" id="IPR001352">
    <property type="entry name" value="RNase_HII/HIII"/>
</dbReference>
<evidence type="ECO:0000256" key="7">
    <source>
        <dbReference type="ARBA" id="ARBA00019179"/>
    </source>
</evidence>
<evidence type="ECO:0000256" key="8">
    <source>
        <dbReference type="ARBA" id="ARBA00022490"/>
    </source>
</evidence>
<evidence type="ECO:0000256" key="15">
    <source>
        <dbReference type="PROSITE-ProRule" id="PRU01319"/>
    </source>
</evidence>
<comment type="catalytic activity">
    <reaction evidence="1 14 15 16">
        <text>Endonucleolytic cleavage to 5'-phosphomonoester.</text>
        <dbReference type="EC" id="3.1.26.4"/>
    </reaction>
</comment>
<accession>A0AA90TZ41</accession>
<evidence type="ECO:0000256" key="14">
    <source>
        <dbReference type="HAMAP-Rule" id="MF_00052"/>
    </source>
</evidence>
<evidence type="ECO:0000256" key="12">
    <source>
        <dbReference type="ARBA" id="ARBA00022801"/>
    </source>
</evidence>
<evidence type="ECO:0000256" key="13">
    <source>
        <dbReference type="ARBA" id="ARBA00023211"/>
    </source>
</evidence>
<feature type="binding site" evidence="14 15">
    <location>
        <position position="23"/>
    </location>
    <ligand>
        <name>a divalent metal cation</name>
        <dbReference type="ChEBI" id="CHEBI:60240"/>
    </ligand>
</feature>
<comment type="cofactor">
    <cofactor evidence="14 15">
        <name>Mn(2+)</name>
        <dbReference type="ChEBI" id="CHEBI:29035"/>
    </cofactor>
    <cofactor evidence="14 15">
        <name>Mg(2+)</name>
        <dbReference type="ChEBI" id="CHEBI:18420"/>
    </cofactor>
    <text evidence="14 15">Manganese or magnesium. Binds 1 divalent metal ion per monomer in the absence of substrate. May bind a second metal ion after substrate binding.</text>
</comment>
<keyword evidence="19" id="KW-1185">Reference proteome</keyword>
<dbReference type="GO" id="GO:0032299">
    <property type="term" value="C:ribonuclease H2 complex"/>
    <property type="evidence" value="ECO:0007669"/>
    <property type="project" value="TreeGrafter"/>
</dbReference>
<proteinExistence type="inferred from homology"/>
<dbReference type="InterPro" id="IPR012337">
    <property type="entry name" value="RNaseH-like_sf"/>
</dbReference>
<dbReference type="EMBL" id="JAVDQI010000004">
    <property type="protein sequence ID" value="MDR6222903.1"/>
    <property type="molecule type" value="Genomic_DNA"/>
</dbReference>
<dbReference type="InterPro" id="IPR020787">
    <property type="entry name" value="RNase_HII_arc"/>
</dbReference>
<dbReference type="InterPro" id="IPR024567">
    <property type="entry name" value="RNase_HII/HIII_dom"/>
</dbReference>
<dbReference type="InterPro" id="IPR004649">
    <property type="entry name" value="RNase_H2_suA"/>
</dbReference>
<dbReference type="EC" id="3.1.26.4" evidence="6 14"/>
<dbReference type="Gene3D" id="3.30.420.10">
    <property type="entry name" value="Ribonuclease H-like superfamily/Ribonuclease H"/>
    <property type="match status" value="1"/>
</dbReference>
<evidence type="ECO:0000256" key="6">
    <source>
        <dbReference type="ARBA" id="ARBA00012180"/>
    </source>
</evidence>
<dbReference type="InterPro" id="IPR036397">
    <property type="entry name" value="RNaseH_sf"/>
</dbReference>
<evidence type="ECO:0000256" key="3">
    <source>
        <dbReference type="ARBA" id="ARBA00004065"/>
    </source>
</evidence>
<comment type="similarity">
    <text evidence="5 14 16">Belongs to the RNase HII family.</text>
</comment>
<evidence type="ECO:0000256" key="5">
    <source>
        <dbReference type="ARBA" id="ARBA00007383"/>
    </source>
</evidence>
<evidence type="ECO:0000256" key="1">
    <source>
        <dbReference type="ARBA" id="ARBA00000077"/>
    </source>
</evidence>
<dbReference type="GO" id="GO:0006298">
    <property type="term" value="P:mismatch repair"/>
    <property type="evidence" value="ECO:0007669"/>
    <property type="project" value="TreeGrafter"/>
</dbReference>
<dbReference type="FunFam" id="3.30.420.10:FF:000139">
    <property type="entry name" value="Ribonuclease HII"/>
    <property type="match status" value="1"/>
</dbReference>
<evidence type="ECO:0000313" key="19">
    <source>
        <dbReference type="Proteomes" id="UP001185015"/>
    </source>
</evidence>
<keyword evidence="13 14" id="KW-0464">Manganese</keyword>
<evidence type="ECO:0000256" key="2">
    <source>
        <dbReference type="ARBA" id="ARBA00001946"/>
    </source>
</evidence>
<evidence type="ECO:0000256" key="11">
    <source>
        <dbReference type="ARBA" id="ARBA00022759"/>
    </source>
</evidence>
<dbReference type="FunFam" id="1.10.10.460:FF:000001">
    <property type="entry name" value="Ribonuclease"/>
    <property type="match status" value="1"/>
</dbReference>
<feature type="binding site" evidence="14 15">
    <location>
        <position position="120"/>
    </location>
    <ligand>
        <name>a divalent metal cation</name>
        <dbReference type="ChEBI" id="CHEBI:60240"/>
    </ligand>
</feature>
<dbReference type="GO" id="GO:0004523">
    <property type="term" value="F:RNA-DNA hybrid ribonuclease activity"/>
    <property type="evidence" value="ECO:0007669"/>
    <property type="project" value="UniProtKB-UniRule"/>
</dbReference>
<dbReference type="GO" id="GO:0003723">
    <property type="term" value="F:RNA binding"/>
    <property type="evidence" value="ECO:0007669"/>
    <property type="project" value="UniProtKB-UniRule"/>
</dbReference>
<comment type="subcellular location">
    <subcellularLocation>
        <location evidence="4 14">Cytoplasm</location>
    </subcellularLocation>
</comment>
<keyword evidence="10 14" id="KW-0479">Metal-binding</keyword>
<evidence type="ECO:0000256" key="10">
    <source>
        <dbReference type="ARBA" id="ARBA00022723"/>
    </source>
</evidence>
<organism evidence="18 19">
    <name type="scientific">Methanococcoides alaskense</name>
    <dbReference type="NCBI Taxonomy" id="325778"/>
    <lineage>
        <taxon>Archaea</taxon>
        <taxon>Methanobacteriati</taxon>
        <taxon>Methanobacteriota</taxon>
        <taxon>Stenosarchaea group</taxon>
        <taxon>Methanomicrobia</taxon>
        <taxon>Methanosarcinales</taxon>
        <taxon>Methanosarcinaceae</taxon>
        <taxon>Methanococcoides</taxon>
    </lineage>
</organism>
<dbReference type="CDD" id="cd07180">
    <property type="entry name" value="RNase_HII_archaea_like"/>
    <property type="match status" value="1"/>
</dbReference>
<evidence type="ECO:0000256" key="4">
    <source>
        <dbReference type="ARBA" id="ARBA00004496"/>
    </source>
</evidence>
<keyword evidence="8 14" id="KW-0963">Cytoplasm</keyword>
<dbReference type="InterPro" id="IPR023160">
    <property type="entry name" value="RNase_HII_hlx-loop-hlx_cap_dom"/>
</dbReference>
<evidence type="ECO:0000313" key="18">
    <source>
        <dbReference type="EMBL" id="MDR6222903.1"/>
    </source>
</evidence>
<dbReference type="SUPFAM" id="SSF53098">
    <property type="entry name" value="Ribonuclease H-like"/>
    <property type="match status" value="1"/>
</dbReference>
<keyword evidence="11 14" id="KW-0255">Endonuclease</keyword>
<sequence length="228" mass="25672">MVYSKIMVIISGKISMKILGIDEAGKGPVIGPMCIGGVRIDEDRSNALKNLGVADSKKLSPKRRVQLAAQIKKYADGWFVYEVSPNQIDELRKLMSMNDIMVLAFGSVIEELPSDKIYVDAADVKEERFGKRLLDNYMEKHPDISAPEVISKHRADDLYPVVSAASILAKVRRDELIEQIKVDLGVDIGSGYPSDPKTKKFLEEWYRENGSFPDIVRHSWKTAQKFIQ</sequence>
<evidence type="ECO:0000256" key="16">
    <source>
        <dbReference type="RuleBase" id="RU003515"/>
    </source>
</evidence>
<keyword evidence="9 14" id="KW-0540">Nuclease</keyword>
<feature type="binding site" evidence="14 15">
    <location>
        <position position="22"/>
    </location>
    <ligand>
        <name>a divalent metal cation</name>
        <dbReference type="ChEBI" id="CHEBI:60240"/>
    </ligand>
</feature>
<evidence type="ECO:0000259" key="17">
    <source>
        <dbReference type="PROSITE" id="PS51975"/>
    </source>
</evidence>
<feature type="domain" description="RNase H type-2" evidence="17">
    <location>
        <begin position="16"/>
        <end position="228"/>
    </location>
</feature>
<gene>
    <name evidence="14" type="primary">rnhB</name>
    <name evidence="18" type="ORF">J2750_001363</name>
</gene>
<dbReference type="PANTHER" id="PTHR10954:SF23">
    <property type="entry name" value="RIBONUCLEASE"/>
    <property type="match status" value="1"/>
</dbReference>
<dbReference type="Gene3D" id="1.10.10.460">
    <property type="entry name" value="Ribonuclease hii. Domain 2"/>
    <property type="match status" value="1"/>
</dbReference>
<dbReference type="PANTHER" id="PTHR10954">
    <property type="entry name" value="RIBONUCLEASE H2 SUBUNIT A"/>
    <property type="match status" value="1"/>
</dbReference>
<dbReference type="Pfam" id="PF01351">
    <property type="entry name" value="RNase_HII"/>
    <property type="match status" value="1"/>
</dbReference>
<reference evidence="18 19" key="1">
    <citation type="submission" date="2023-07" db="EMBL/GenBank/DDBJ databases">
        <title>Genomic Encyclopedia of Type Strains, Phase IV (KMG-IV): sequencing the most valuable type-strain genomes for metagenomic binning, comparative biology and taxonomic classification.</title>
        <authorList>
            <person name="Goeker M."/>
        </authorList>
    </citation>
    <scope>NUCLEOTIDE SEQUENCE [LARGE SCALE GENOMIC DNA]</scope>
    <source>
        <strain evidence="18 19">DSM 17273</strain>
    </source>
</reference>
<dbReference type="GO" id="GO:0005737">
    <property type="term" value="C:cytoplasm"/>
    <property type="evidence" value="ECO:0007669"/>
    <property type="project" value="UniProtKB-SubCell"/>
</dbReference>
<comment type="cofactor">
    <cofactor evidence="2">
        <name>Mg(2+)</name>
        <dbReference type="ChEBI" id="CHEBI:18420"/>
    </cofactor>
</comment>
<dbReference type="NCBIfam" id="TIGR00729">
    <property type="entry name" value="ribonuclease HII"/>
    <property type="match status" value="1"/>
</dbReference>
<evidence type="ECO:0000256" key="9">
    <source>
        <dbReference type="ARBA" id="ARBA00022722"/>
    </source>
</evidence>
<comment type="function">
    <text evidence="3 14 16">Endonuclease that specifically degrades the RNA of RNA-DNA hybrids.</text>
</comment>
<name>A0AA90TZ41_9EURY</name>
<dbReference type="AlphaFoldDB" id="A0AA90TZ41"/>
<dbReference type="GO" id="GO:0043137">
    <property type="term" value="P:DNA replication, removal of RNA primer"/>
    <property type="evidence" value="ECO:0007669"/>
    <property type="project" value="TreeGrafter"/>
</dbReference>
<dbReference type="GO" id="GO:0030145">
    <property type="term" value="F:manganese ion binding"/>
    <property type="evidence" value="ECO:0007669"/>
    <property type="project" value="UniProtKB-UniRule"/>
</dbReference>
<dbReference type="PROSITE" id="PS51975">
    <property type="entry name" value="RNASE_H_2"/>
    <property type="match status" value="1"/>
</dbReference>
<keyword evidence="12 14" id="KW-0378">Hydrolase</keyword>